<dbReference type="EMBL" id="LR134493">
    <property type="protein sequence ID" value="VEI68364.1"/>
    <property type="molecule type" value="Genomic_DNA"/>
</dbReference>
<evidence type="ECO:0000313" key="3">
    <source>
        <dbReference type="EMBL" id="MBH1929655.1"/>
    </source>
</evidence>
<evidence type="ECO:0000313" key="4">
    <source>
        <dbReference type="EMBL" id="VEI68364.1"/>
    </source>
</evidence>
<dbReference type="Pfam" id="PF00419">
    <property type="entry name" value="Fimbrial"/>
    <property type="match status" value="1"/>
</dbReference>
<dbReference type="GO" id="GO:0009289">
    <property type="term" value="C:pilus"/>
    <property type="evidence" value="ECO:0007669"/>
    <property type="project" value="InterPro"/>
</dbReference>
<feature type="domain" description="Fimbrial-type adhesion" evidence="2">
    <location>
        <begin position="195"/>
        <end position="332"/>
    </location>
</feature>
<reference evidence="4 5" key="1">
    <citation type="submission" date="2018-12" db="EMBL/GenBank/DDBJ databases">
        <authorList>
            <consortium name="Pathogen Informatics"/>
        </authorList>
    </citation>
    <scope>NUCLEOTIDE SEQUENCE [LARGE SCALE GENOMIC DNA]</scope>
    <source>
        <strain evidence="4 5">NCTC10036</strain>
    </source>
</reference>
<evidence type="ECO:0000313" key="5">
    <source>
        <dbReference type="Proteomes" id="UP000281904"/>
    </source>
</evidence>
<dbReference type="InterPro" id="IPR000259">
    <property type="entry name" value="Adhesion_dom_fimbrial"/>
</dbReference>
<dbReference type="InterPro" id="IPR008966">
    <property type="entry name" value="Adhesion_dom_sf"/>
</dbReference>
<proteinExistence type="predicted"/>
<dbReference type="Proteomes" id="UP000281904">
    <property type="component" value="Chromosome"/>
</dbReference>
<accession>A0A448SKW3</accession>
<feature type="chain" id="PRO_5018988389" evidence="1">
    <location>
        <begin position="19"/>
        <end position="335"/>
    </location>
</feature>
<reference evidence="3 6" key="2">
    <citation type="submission" date="2020-11" db="EMBL/GenBank/DDBJ databases">
        <title>Enhanced detection system for hospital associated transmission using whole genome sequencing surveillance.</title>
        <authorList>
            <person name="Harrison L.H."/>
            <person name="Van Tyne D."/>
            <person name="Marsh J.W."/>
            <person name="Griffith M.P."/>
            <person name="Snyder D.J."/>
            <person name="Cooper V.S."/>
            <person name="Mustapha M."/>
        </authorList>
    </citation>
    <scope>NUCLEOTIDE SEQUENCE [LARGE SCALE GENOMIC DNA]</scope>
    <source>
        <strain evidence="3 6">SER00230</strain>
    </source>
</reference>
<dbReference type="Proteomes" id="UP000624159">
    <property type="component" value="Unassembled WGS sequence"/>
</dbReference>
<feature type="signal peptide" evidence="1">
    <location>
        <begin position="1"/>
        <end position="18"/>
    </location>
</feature>
<dbReference type="SUPFAM" id="SSF49401">
    <property type="entry name" value="Bacterial adhesins"/>
    <property type="match status" value="1"/>
</dbReference>
<keyword evidence="6" id="KW-1185">Reference proteome</keyword>
<dbReference type="EMBL" id="JADULK010000003">
    <property type="protein sequence ID" value="MBH1929655.1"/>
    <property type="molecule type" value="Genomic_DNA"/>
</dbReference>
<sequence>MKILSLLSLIFLPLSVYAEPADTCWGDPVGTAVATVGKVSFTSNKRGAMATVKISAKPGSFSGFCHLTRETGTIRNNVRASDRLVSSEINPGYYKLNDDIDVDIYVAGYRIPFDATYPVTDIMERFTNLPIGERVPASHFSAAIDAEWKFKLRRDVIGGAIIIPPDVELYSAYPKEYVTGSTASRPMYRVKTSSSGQIIAVPPECSINQGNAIEVNFDNIKTTAIPDSVDKSDTGYVRNIGLNFSCNTNLTQDIQVRLVANPSAFSPDLIRSNKPRLGFVMKHNNQIVKPWGSFRSRLEGGKGQETITLAPVKAPELYLQGGPFSASATLIIQSL</sequence>
<name>A0A448SKW3_SERRU</name>
<evidence type="ECO:0000313" key="6">
    <source>
        <dbReference type="Proteomes" id="UP000624159"/>
    </source>
</evidence>
<dbReference type="AlphaFoldDB" id="A0A448SKW3"/>
<evidence type="ECO:0000259" key="2">
    <source>
        <dbReference type="Pfam" id="PF00419"/>
    </source>
</evidence>
<dbReference type="Gene3D" id="2.60.40.1090">
    <property type="entry name" value="Fimbrial-type adhesion domain"/>
    <property type="match status" value="1"/>
</dbReference>
<dbReference type="InterPro" id="IPR036937">
    <property type="entry name" value="Adhesion_dom_fimbrial_sf"/>
</dbReference>
<keyword evidence="1" id="KW-0732">Signal</keyword>
<gene>
    <name evidence="3" type="ORF">I5U13_08265</name>
    <name evidence="4" type="ORF">NCTC10036_03284</name>
</gene>
<dbReference type="GO" id="GO:0007155">
    <property type="term" value="P:cell adhesion"/>
    <property type="evidence" value="ECO:0007669"/>
    <property type="project" value="InterPro"/>
</dbReference>
<dbReference type="RefSeq" id="WP_126531960.1">
    <property type="nucleotide sequence ID" value="NZ_JADULK010000003.1"/>
</dbReference>
<protein>
    <submittedName>
        <fullName evidence="3 4">Fimbrial protein</fullName>
    </submittedName>
</protein>
<evidence type="ECO:0000256" key="1">
    <source>
        <dbReference type="SAM" id="SignalP"/>
    </source>
</evidence>
<organism evidence="4 5">
    <name type="scientific">Serratia rubidaea</name>
    <name type="common">Serratia marinorubra</name>
    <dbReference type="NCBI Taxonomy" id="61652"/>
    <lineage>
        <taxon>Bacteria</taxon>
        <taxon>Pseudomonadati</taxon>
        <taxon>Pseudomonadota</taxon>
        <taxon>Gammaproteobacteria</taxon>
        <taxon>Enterobacterales</taxon>
        <taxon>Yersiniaceae</taxon>
        <taxon>Serratia</taxon>
    </lineage>
</organism>